<dbReference type="EMBL" id="KZ293720">
    <property type="protein sequence ID" value="PBK82167.1"/>
    <property type="molecule type" value="Genomic_DNA"/>
</dbReference>
<feature type="compositionally biased region" description="Basic and acidic residues" evidence="2">
    <location>
        <begin position="123"/>
        <end position="139"/>
    </location>
</feature>
<feature type="region of interest" description="Disordered" evidence="2">
    <location>
        <begin position="1"/>
        <end position="100"/>
    </location>
</feature>
<feature type="compositionally biased region" description="Basic and acidic residues" evidence="2">
    <location>
        <begin position="9"/>
        <end position="20"/>
    </location>
</feature>
<dbReference type="Proteomes" id="UP000217790">
    <property type="component" value="Unassembled WGS sequence"/>
</dbReference>
<organism evidence="3 4">
    <name type="scientific">Armillaria gallica</name>
    <name type="common">Bulbous honey fungus</name>
    <name type="synonym">Armillaria bulbosa</name>
    <dbReference type="NCBI Taxonomy" id="47427"/>
    <lineage>
        <taxon>Eukaryota</taxon>
        <taxon>Fungi</taxon>
        <taxon>Dikarya</taxon>
        <taxon>Basidiomycota</taxon>
        <taxon>Agaricomycotina</taxon>
        <taxon>Agaricomycetes</taxon>
        <taxon>Agaricomycetidae</taxon>
        <taxon>Agaricales</taxon>
        <taxon>Marasmiineae</taxon>
        <taxon>Physalacriaceae</taxon>
        <taxon>Armillaria</taxon>
    </lineage>
</organism>
<name>A0A2H3CZI0_ARMGA</name>
<accession>A0A2H3CZI0</accession>
<proteinExistence type="predicted"/>
<dbReference type="InParanoid" id="A0A2H3CZI0"/>
<evidence type="ECO:0000313" key="3">
    <source>
        <dbReference type="EMBL" id="PBK82167.1"/>
    </source>
</evidence>
<protein>
    <submittedName>
        <fullName evidence="3">Uncharacterized protein</fullName>
    </submittedName>
</protein>
<feature type="compositionally biased region" description="Basic and acidic residues" evidence="2">
    <location>
        <begin position="50"/>
        <end position="62"/>
    </location>
</feature>
<dbReference type="AlphaFoldDB" id="A0A2H3CZI0"/>
<feature type="compositionally biased region" description="Basic and acidic residues" evidence="2">
    <location>
        <begin position="27"/>
        <end position="39"/>
    </location>
</feature>
<evidence type="ECO:0000313" key="4">
    <source>
        <dbReference type="Proteomes" id="UP000217790"/>
    </source>
</evidence>
<evidence type="ECO:0000256" key="1">
    <source>
        <dbReference type="SAM" id="Coils"/>
    </source>
</evidence>
<sequence length="509" mass="58246">MDNGSATLKNEDHASYRPELDFDMDEDMKSFDTSSEKVARGHRPAQQGHGHRDEKEDVALSEREEDDYFFGPEEVVAGAGLCKREEDPSQYEPSGPRDEPMDEIQNFDEHYNMPGTFETRQGLGREETRRCGGGKDRQLNHRYDRRMTPLPRKDDQFQRLFQEKRNLVAALSHTQTEASALQRKMVDLQRELHGARNALAREQVHREEDRHLLETRAEELRNAQTFLTKADAYSHADIKNMVDSLNSEIMQLAAFMSDSLHFNDIPLDFSDQHTCNAIDRAKHSLGDRMVDLLQVRNDPDLRELVLQISLQATIARTCESMIRRWHREIKTHNMFVRLYDNVKKKSTPAVAGRWRAMTRAETKYTSEADVQQLCCNLMPANIWSILRIAGWMVPDAKPVLERDFGGRILEISKLMKRVDQAIGEGITSEDLVVFAVEHDTRFNPTSMVDANHNPMSEMITDEETAVACTSDLGLRTTRKVPASSDSQVTKIESRVLMKANVVLWSTLVS</sequence>
<feature type="region of interest" description="Disordered" evidence="2">
    <location>
        <begin position="112"/>
        <end position="139"/>
    </location>
</feature>
<feature type="coiled-coil region" evidence="1">
    <location>
        <begin position="171"/>
        <end position="198"/>
    </location>
</feature>
<keyword evidence="4" id="KW-1185">Reference proteome</keyword>
<dbReference type="OMA" id="NEDHASY"/>
<keyword evidence="1" id="KW-0175">Coiled coil</keyword>
<gene>
    <name evidence="3" type="ORF">ARMGADRAFT_1068252</name>
</gene>
<evidence type="ECO:0000256" key="2">
    <source>
        <dbReference type="SAM" id="MobiDB-lite"/>
    </source>
</evidence>
<reference evidence="4" key="1">
    <citation type="journal article" date="2017" name="Nat. Ecol. Evol.">
        <title>Genome expansion and lineage-specific genetic innovations in the forest pathogenic fungi Armillaria.</title>
        <authorList>
            <person name="Sipos G."/>
            <person name="Prasanna A.N."/>
            <person name="Walter M.C."/>
            <person name="O'Connor E."/>
            <person name="Balint B."/>
            <person name="Krizsan K."/>
            <person name="Kiss B."/>
            <person name="Hess J."/>
            <person name="Varga T."/>
            <person name="Slot J."/>
            <person name="Riley R."/>
            <person name="Boka B."/>
            <person name="Rigling D."/>
            <person name="Barry K."/>
            <person name="Lee J."/>
            <person name="Mihaltcheva S."/>
            <person name="LaButti K."/>
            <person name="Lipzen A."/>
            <person name="Waldron R."/>
            <person name="Moloney N.M."/>
            <person name="Sperisen C."/>
            <person name="Kredics L."/>
            <person name="Vagvoelgyi C."/>
            <person name="Patrignani A."/>
            <person name="Fitzpatrick D."/>
            <person name="Nagy I."/>
            <person name="Doyle S."/>
            <person name="Anderson J.B."/>
            <person name="Grigoriev I.V."/>
            <person name="Gueldener U."/>
            <person name="Muensterkoetter M."/>
            <person name="Nagy L.G."/>
        </authorList>
    </citation>
    <scope>NUCLEOTIDE SEQUENCE [LARGE SCALE GENOMIC DNA]</scope>
    <source>
        <strain evidence="4">Ar21-2</strain>
    </source>
</reference>
<dbReference type="OrthoDB" id="3147752at2759"/>